<reference evidence="1" key="1">
    <citation type="submission" date="2016-01" db="EMBL/GenBank/DDBJ databases">
        <title>Reference transcriptome for the parasite Schistocephalus solidus: insights into the molecular evolution of parasitism.</title>
        <authorList>
            <person name="Hebert F.O."/>
            <person name="Grambauer S."/>
            <person name="Barber I."/>
            <person name="Landry C.R."/>
            <person name="Aubin-Horth N."/>
        </authorList>
    </citation>
    <scope>NUCLEOTIDE SEQUENCE</scope>
</reference>
<evidence type="ECO:0000313" key="1">
    <source>
        <dbReference type="EMBL" id="JAP63182.1"/>
    </source>
</evidence>
<sequence length="133" mass="15007">CGRQGRRPTMSFRMAKATPASRRVADNHTHVHERTGYTGRVVNALEHHGAKSGLCRRYYLGSWRRGGGVSNIVTRRSRFLLHPTTFAIHGSPPPRDMIKPRPTLPPVFLNMYRCIIMSMLKVISEGKARCAHS</sequence>
<dbReference type="AlphaFoldDB" id="A0A0V0JC57"/>
<protein>
    <submittedName>
        <fullName evidence="1">Uncharacterized protein</fullName>
    </submittedName>
</protein>
<proteinExistence type="predicted"/>
<dbReference type="EMBL" id="GEEE01007130">
    <property type="protein sequence ID" value="JAP56095.1"/>
    <property type="molecule type" value="Transcribed_RNA"/>
</dbReference>
<accession>A0A0V0JC57</accession>
<dbReference type="EMBL" id="GEEE01020752">
    <property type="protein sequence ID" value="JAP42473.1"/>
    <property type="molecule type" value="Transcribed_RNA"/>
</dbReference>
<dbReference type="EMBL" id="GEEE01000043">
    <property type="protein sequence ID" value="JAP63182.1"/>
    <property type="molecule type" value="Transcribed_RNA"/>
</dbReference>
<feature type="non-terminal residue" evidence="1">
    <location>
        <position position="1"/>
    </location>
</feature>
<dbReference type="EMBL" id="GEEE01016367">
    <property type="protein sequence ID" value="JAP46858.1"/>
    <property type="molecule type" value="Transcribed_RNA"/>
</dbReference>
<organism evidence="1">
    <name type="scientific">Schistocephalus solidus</name>
    <name type="common">Tapeworm</name>
    <dbReference type="NCBI Taxonomy" id="70667"/>
    <lineage>
        <taxon>Eukaryota</taxon>
        <taxon>Metazoa</taxon>
        <taxon>Spiralia</taxon>
        <taxon>Lophotrochozoa</taxon>
        <taxon>Platyhelminthes</taxon>
        <taxon>Cestoda</taxon>
        <taxon>Eucestoda</taxon>
        <taxon>Diphyllobothriidea</taxon>
        <taxon>Diphyllobothriidae</taxon>
        <taxon>Schistocephalus</taxon>
    </lineage>
</organism>
<name>A0A0V0JC57_SCHSO</name>
<gene>
    <name evidence="1" type="ORF">TR136975</name>
</gene>
<dbReference type="EMBL" id="GEEE01017061">
    <property type="protein sequence ID" value="JAP46164.1"/>
    <property type="molecule type" value="Transcribed_RNA"/>
</dbReference>
<dbReference type="EMBL" id="GEEE01015942">
    <property type="protein sequence ID" value="JAP47283.1"/>
    <property type="molecule type" value="Transcribed_RNA"/>
</dbReference>